<dbReference type="SUPFAM" id="SSF53822">
    <property type="entry name" value="Periplasmic binding protein-like I"/>
    <property type="match status" value="1"/>
</dbReference>
<evidence type="ECO:0000313" key="4">
    <source>
        <dbReference type="EMBL" id="GGM78185.1"/>
    </source>
</evidence>
<evidence type="ECO:0000313" key="5">
    <source>
        <dbReference type="Proteomes" id="UP000642070"/>
    </source>
</evidence>
<keyword evidence="5" id="KW-1185">Reference proteome</keyword>
<evidence type="ECO:0000259" key="3">
    <source>
        <dbReference type="Pfam" id="PF13458"/>
    </source>
</evidence>
<evidence type="ECO:0000256" key="1">
    <source>
        <dbReference type="ARBA" id="ARBA00010062"/>
    </source>
</evidence>
<dbReference type="EMBL" id="BMPI01000077">
    <property type="protein sequence ID" value="GGM78185.1"/>
    <property type="molecule type" value="Genomic_DNA"/>
</dbReference>
<dbReference type="Proteomes" id="UP000642070">
    <property type="component" value="Unassembled WGS sequence"/>
</dbReference>
<organism evidence="4 5">
    <name type="scientific">Dactylosporangium sucinum</name>
    <dbReference type="NCBI Taxonomy" id="1424081"/>
    <lineage>
        <taxon>Bacteria</taxon>
        <taxon>Bacillati</taxon>
        <taxon>Actinomycetota</taxon>
        <taxon>Actinomycetes</taxon>
        <taxon>Micromonosporales</taxon>
        <taxon>Micromonosporaceae</taxon>
        <taxon>Dactylosporangium</taxon>
    </lineage>
</organism>
<name>A0A917UC28_9ACTN</name>
<comment type="caution">
    <text evidence="4">The sequence shown here is derived from an EMBL/GenBank/DDBJ whole genome shotgun (WGS) entry which is preliminary data.</text>
</comment>
<sequence length="360" mass="38128">MGLWEIKGESAAAINDYHDGAALAVEDINAAGGIMGRKVVLDRVAIDPLNPQKATSQFLEAVDKDPDMLIGFPSATALISAKGQIDRSGIPLIATASASTALRFGSAGASEWAWYVQPYDEFKNQAAVRYILEDLKATKVGLMGTNEAYGTTNIKSQTALLQEKGLTPFASRTYDATATDLTQHVLAMKGADAVISFTFPNPLAIEMKQFLQNGIDVPVFSSSSATLAVNNKLLTGEPLKNLHAVVPCDPASSTDAKVKAFGEKYKTKFNEVATSLAAGSYDAVWIAKAAIEKAGGTDPAAIKKAMSEVNVSGNVICAGNYKADAAHMMNRDMAVVQYAADGSSKEIKRYTFEELPAATS</sequence>
<keyword evidence="2" id="KW-0732">Signal</keyword>
<reference evidence="4" key="2">
    <citation type="submission" date="2020-09" db="EMBL/GenBank/DDBJ databases">
        <authorList>
            <person name="Sun Q."/>
            <person name="Ohkuma M."/>
        </authorList>
    </citation>
    <scope>NUCLEOTIDE SEQUENCE</scope>
    <source>
        <strain evidence="4">JCM 19831</strain>
    </source>
</reference>
<dbReference type="InterPro" id="IPR028081">
    <property type="entry name" value="Leu-bd"/>
</dbReference>
<evidence type="ECO:0000256" key="2">
    <source>
        <dbReference type="ARBA" id="ARBA00022729"/>
    </source>
</evidence>
<dbReference type="PANTHER" id="PTHR30483:SF6">
    <property type="entry name" value="PERIPLASMIC BINDING PROTEIN OF ABC TRANSPORTER FOR NATURAL AMINO ACIDS"/>
    <property type="match status" value="1"/>
</dbReference>
<dbReference type="Pfam" id="PF13458">
    <property type="entry name" value="Peripla_BP_6"/>
    <property type="match status" value="1"/>
</dbReference>
<dbReference type="AlphaFoldDB" id="A0A917UC28"/>
<comment type="similarity">
    <text evidence="1">Belongs to the leucine-binding protein family.</text>
</comment>
<dbReference type="InterPro" id="IPR051010">
    <property type="entry name" value="BCAA_transport"/>
</dbReference>
<feature type="domain" description="Leucine-binding protein" evidence="3">
    <location>
        <begin position="6"/>
        <end position="342"/>
    </location>
</feature>
<proteinExistence type="inferred from homology"/>
<gene>
    <name evidence="4" type="ORF">GCM10007977_094600</name>
</gene>
<reference evidence="4" key="1">
    <citation type="journal article" date="2014" name="Int. J. Syst. Evol. Microbiol.">
        <title>Complete genome sequence of Corynebacterium casei LMG S-19264T (=DSM 44701T), isolated from a smear-ripened cheese.</title>
        <authorList>
            <consortium name="US DOE Joint Genome Institute (JGI-PGF)"/>
            <person name="Walter F."/>
            <person name="Albersmeier A."/>
            <person name="Kalinowski J."/>
            <person name="Ruckert C."/>
        </authorList>
    </citation>
    <scope>NUCLEOTIDE SEQUENCE</scope>
    <source>
        <strain evidence="4">JCM 19831</strain>
    </source>
</reference>
<dbReference type="RefSeq" id="WP_190256624.1">
    <property type="nucleotide sequence ID" value="NZ_BMPI01000077.1"/>
</dbReference>
<dbReference type="InterPro" id="IPR028082">
    <property type="entry name" value="Peripla_BP_I"/>
</dbReference>
<accession>A0A917UC28</accession>
<dbReference type="Gene3D" id="3.40.50.2300">
    <property type="match status" value="2"/>
</dbReference>
<protein>
    <submittedName>
        <fullName evidence="4">Amino acid ABC transporter substrate-binding protein</fullName>
    </submittedName>
</protein>
<dbReference type="PANTHER" id="PTHR30483">
    <property type="entry name" value="LEUCINE-SPECIFIC-BINDING PROTEIN"/>
    <property type="match status" value="1"/>
</dbReference>